<protein>
    <recommendedName>
        <fullName evidence="11">Polyhydroxybutyrate depolymerase</fullName>
    </recommendedName>
</protein>
<dbReference type="GO" id="GO:0030600">
    <property type="term" value="F:feruloyl esterase activity"/>
    <property type="evidence" value="ECO:0007669"/>
    <property type="project" value="InterPro"/>
</dbReference>
<evidence type="ECO:0000256" key="5">
    <source>
        <dbReference type="ARBA" id="ARBA00022801"/>
    </source>
</evidence>
<evidence type="ECO:0000256" key="2">
    <source>
        <dbReference type="ARBA" id="ARBA00022525"/>
    </source>
</evidence>
<dbReference type="Proteomes" id="UP000464468">
    <property type="component" value="Chromosome"/>
</dbReference>
<evidence type="ECO:0000313" key="10">
    <source>
        <dbReference type="Proteomes" id="UP000464468"/>
    </source>
</evidence>
<evidence type="ECO:0000256" key="6">
    <source>
        <dbReference type="ARBA" id="ARBA00023277"/>
    </source>
</evidence>
<keyword evidence="7" id="KW-0624">Polysaccharide degradation</keyword>
<dbReference type="InterPro" id="IPR029058">
    <property type="entry name" value="AB_hydrolase_fold"/>
</dbReference>
<keyword evidence="3" id="KW-0858">Xylan degradation</keyword>
<evidence type="ECO:0008006" key="11">
    <source>
        <dbReference type="Google" id="ProtNLM"/>
    </source>
</evidence>
<dbReference type="KEGG" id="schy:GVO57_04980"/>
<feature type="region of interest" description="Disordered" evidence="8">
    <location>
        <begin position="21"/>
        <end position="40"/>
    </location>
</feature>
<dbReference type="PANTHER" id="PTHR38050">
    <property type="match status" value="1"/>
</dbReference>
<dbReference type="SUPFAM" id="SSF53474">
    <property type="entry name" value="alpha/beta-Hydrolases"/>
    <property type="match status" value="1"/>
</dbReference>
<accession>A0A7Z2NV01</accession>
<evidence type="ECO:0000256" key="3">
    <source>
        <dbReference type="ARBA" id="ARBA00022651"/>
    </source>
</evidence>
<keyword evidence="5" id="KW-0378">Hydrolase</keyword>
<organism evidence="9 10">
    <name type="scientific">Sphingomonas changnyeongensis</name>
    <dbReference type="NCBI Taxonomy" id="2698679"/>
    <lineage>
        <taxon>Bacteria</taxon>
        <taxon>Pseudomonadati</taxon>
        <taxon>Pseudomonadota</taxon>
        <taxon>Alphaproteobacteria</taxon>
        <taxon>Sphingomonadales</taxon>
        <taxon>Sphingomonadaceae</taxon>
        <taxon>Sphingomonas</taxon>
    </lineage>
</organism>
<keyword evidence="4" id="KW-0732">Signal</keyword>
<dbReference type="GO" id="GO:0045493">
    <property type="term" value="P:xylan catabolic process"/>
    <property type="evidence" value="ECO:0007669"/>
    <property type="project" value="UniProtKB-KW"/>
</dbReference>
<reference evidence="9 10" key="1">
    <citation type="submission" date="2020-01" db="EMBL/GenBank/DDBJ databases">
        <title>Sphingomonas sp. C33 whole genome sequece.</title>
        <authorList>
            <person name="Park C."/>
        </authorList>
    </citation>
    <scope>NUCLEOTIDE SEQUENCE [LARGE SCALE GENOMIC DNA]</scope>
    <source>
        <strain evidence="9 10">C33</strain>
    </source>
</reference>
<dbReference type="PANTHER" id="PTHR38050:SF2">
    <property type="entry name" value="FERULOYL ESTERASE C-RELATED"/>
    <property type="match status" value="1"/>
</dbReference>
<dbReference type="RefSeq" id="WP_160592234.1">
    <property type="nucleotide sequence ID" value="NZ_CP047895.1"/>
</dbReference>
<dbReference type="GO" id="GO:0005576">
    <property type="term" value="C:extracellular region"/>
    <property type="evidence" value="ECO:0007669"/>
    <property type="project" value="UniProtKB-SubCell"/>
</dbReference>
<keyword evidence="6" id="KW-0119">Carbohydrate metabolism</keyword>
<evidence type="ECO:0000256" key="4">
    <source>
        <dbReference type="ARBA" id="ARBA00022729"/>
    </source>
</evidence>
<evidence type="ECO:0000256" key="7">
    <source>
        <dbReference type="ARBA" id="ARBA00023326"/>
    </source>
</evidence>
<name>A0A7Z2NV01_9SPHN</name>
<dbReference type="EMBL" id="CP047895">
    <property type="protein sequence ID" value="QHL90306.1"/>
    <property type="molecule type" value="Genomic_DNA"/>
</dbReference>
<sequence length="325" mass="34777">MAAAARLRLRPLRHPHRRLCRRPPCPRPARRPPHPGPYPAGLSAATIRVDGVERSFLIHMPPSGRPRALVLVLHGGGGNGLNAATQSAQSVFRTVADRAGFAAVYPSAIDGNWNDCRSDAPAVEEQARDTAFLDALIARLQSELGLGAGAVFMTGHSNGALMTFRYAFERADRIAAIATSAGQLPERPEAGLCTTGPQRAVPALMTMATGDTVLMPYPGGCVADAPLCVRGRVISAVATRDRFLQINALAGVTPIIRTVERDTGDGGPAVEHVYAGTAPVIWWRLDGGGHKVPSLSVRQDADTAPQNRDIEFAEEAWAFFDQRMR</sequence>
<evidence type="ECO:0000256" key="8">
    <source>
        <dbReference type="SAM" id="MobiDB-lite"/>
    </source>
</evidence>
<dbReference type="InterPro" id="IPR043595">
    <property type="entry name" value="FaeB/C/D"/>
</dbReference>
<evidence type="ECO:0000256" key="1">
    <source>
        <dbReference type="ARBA" id="ARBA00004613"/>
    </source>
</evidence>
<keyword evidence="10" id="KW-1185">Reference proteome</keyword>
<dbReference type="AlphaFoldDB" id="A0A7Z2NV01"/>
<keyword evidence="2" id="KW-0964">Secreted</keyword>
<proteinExistence type="predicted"/>
<dbReference type="Gene3D" id="3.40.50.1820">
    <property type="entry name" value="alpha/beta hydrolase"/>
    <property type="match status" value="1"/>
</dbReference>
<gene>
    <name evidence="9" type="ORF">GVO57_04980</name>
</gene>
<evidence type="ECO:0000313" key="9">
    <source>
        <dbReference type="EMBL" id="QHL90306.1"/>
    </source>
</evidence>
<comment type="subcellular location">
    <subcellularLocation>
        <location evidence="1">Secreted</location>
    </subcellularLocation>
</comment>